<evidence type="ECO:0000256" key="2">
    <source>
        <dbReference type="ARBA" id="ARBA00022737"/>
    </source>
</evidence>
<evidence type="ECO:0000313" key="5">
    <source>
        <dbReference type="EMBL" id="CAE7077501.1"/>
    </source>
</evidence>
<dbReference type="PROSITE" id="PS50294">
    <property type="entry name" value="WD_REPEATS_REGION"/>
    <property type="match status" value="2"/>
</dbReference>
<dbReference type="InterPro" id="IPR000719">
    <property type="entry name" value="Prot_kinase_dom"/>
</dbReference>
<dbReference type="InterPro" id="IPR019775">
    <property type="entry name" value="WD40_repeat_CS"/>
</dbReference>
<feature type="repeat" description="WD" evidence="3">
    <location>
        <begin position="5"/>
        <end position="46"/>
    </location>
</feature>
<sequence>NECPPEGHTSYVTSVAYSPDGKSVASGSWHGNVRMWDAHRSSLICEPLRGHSDMVRSVSYSPLGNLIASGSDDKTIRLWDTSTHQQSGILQGNDWFLSVAFSPNARFIASGSSGFPHYPAPFAVQLWDVRKRKAASNPFNGHTKKVWSVSFSPDSAPHASYISGPGWIIRIFIDYRGIFCAHVASGLEYMHGHNTVHGDLKAVNVLVSRDGIARISDFDSSILSEANSGLVFSVSSSNARPATMRWVAPELLSEQAETKNTNMYALGMTMLEIFTGSSPFPERKDVSVILAVLGGAVPTRPPQLGEEEKGNMMWHLMSLCWNRDATARPSSAQMVNALVFHICMV</sequence>
<evidence type="ECO:0000256" key="3">
    <source>
        <dbReference type="PROSITE-ProRule" id="PRU00221"/>
    </source>
</evidence>
<dbReference type="AlphaFoldDB" id="A0A8H3HSF2"/>
<protein>
    <recommendedName>
        <fullName evidence="4">Protein kinase domain-containing protein</fullName>
    </recommendedName>
</protein>
<feature type="domain" description="Protein kinase" evidence="4">
    <location>
        <begin position="1"/>
        <end position="344"/>
    </location>
</feature>
<dbReference type="InterPro" id="IPR036322">
    <property type="entry name" value="WD40_repeat_dom_sf"/>
</dbReference>
<organism evidence="5 6">
    <name type="scientific">Rhizoctonia solani</name>
    <dbReference type="NCBI Taxonomy" id="456999"/>
    <lineage>
        <taxon>Eukaryota</taxon>
        <taxon>Fungi</taxon>
        <taxon>Dikarya</taxon>
        <taxon>Basidiomycota</taxon>
        <taxon>Agaricomycotina</taxon>
        <taxon>Agaricomycetes</taxon>
        <taxon>Cantharellales</taxon>
        <taxon>Ceratobasidiaceae</taxon>
        <taxon>Rhizoctonia</taxon>
    </lineage>
</organism>
<dbReference type="InterPro" id="IPR001245">
    <property type="entry name" value="Ser-Thr/Tyr_kinase_cat_dom"/>
</dbReference>
<dbReference type="EMBL" id="CAJNJQ010000425">
    <property type="protein sequence ID" value="CAE7077501.1"/>
    <property type="molecule type" value="Genomic_DNA"/>
</dbReference>
<dbReference type="PANTHER" id="PTHR19879:SF9">
    <property type="entry name" value="TRANSCRIPTION INITIATION FACTOR TFIID SUBUNIT 5"/>
    <property type="match status" value="1"/>
</dbReference>
<dbReference type="PROSITE" id="PS50011">
    <property type="entry name" value="PROTEIN_KINASE_DOM"/>
    <property type="match status" value="1"/>
</dbReference>
<dbReference type="SMART" id="SM00220">
    <property type="entry name" value="S_TKc"/>
    <property type="match status" value="1"/>
</dbReference>
<name>A0A8H3HSF2_9AGAM</name>
<feature type="repeat" description="WD" evidence="3">
    <location>
        <begin position="48"/>
        <end position="89"/>
    </location>
</feature>
<dbReference type="SUPFAM" id="SSF56112">
    <property type="entry name" value="Protein kinase-like (PK-like)"/>
    <property type="match status" value="1"/>
</dbReference>
<dbReference type="Pfam" id="PF07714">
    <property type="entry name" value="PK_Tyr_Ser-Thr"/>
    <property type="match status" value="1"/>
</dbReference>
<dbReference type="InterPro" id="IPR001680">
    <property type="entry name" value="WD40_rpt"/>
</dbReference>
<proteinExistence type="predicted"/>
<dbReference type="SMART" id="SM00320">
    <property type="entry name" value="WD40"/>
    <property type="match status" value="4"/>
</dbReference>
<dbReference type="InterPro" id="IPR011009">
    <property type="entry name" value="Kinase-like_dom_sf"/>
</dbReference>
<dbReference type="SUPFAM" id="SSF50978">
    <property type="entry name" value="WD40 repeat-like"/>
    <property type="match status" value="1"/>
</dbReference>
<dbReference type="GO" id="GO:0004672">
    <property type="term" value="F:protein kinase activity"/>
    <property type="evidence" value="ECO:0007669"/>
    <property type="project" value="InterPro"/>
</dbReference>
<gene>
    <name evidence="5" type="ORF">RDB_LOCUS21005</name>
</gene>
<dbReference type="InterPro" id="IPR015943">
    <property type="entry name" value="WD40/YVTN_repeat-like_dom_sf"/>
</dbReference>
<dbReference type="GO" id="GO:0005524">
    <property type="term" value="F:ATP binding"/>
    <property type="evidence" value="ECO:0007669"/>
    <property type="project" value="InterPro"/>
</dbReference>
<accession>A0A8H3HSF2</accession>
<evidence type="ECO:0000256" key="1">
    <source>
        <dbReference type="ARBA" id="ARBA00022574"/>
    </source>
</evidence>
<keyword evidence="2" id="KW-0677">Repeat</keyword>
<dbReference type="Gene3D" id="1.10.510.10">
    <property type="entry name" value="Transferase(Phosphotransferase) domain 1"/>
    <property type="match status" value="1"/>
</dbReference>
<reference evidence="5" key="1">
    <citation type="submission" date="2021-01" db="EMBL/GenBank/DDBJ databases">
        <authorList>
            <person name="Kaushik A."/>
        </authorList>
    </citation>
    <scope>NUCLEOTIDE SEQUENCE</scope>
    <source>
        <strain evidence="5">AG5</strain>
    </source>
</reference>
<evidence type="ECO:0000313" key="6">
    <source>
        <dbReference type="Proteomes" id="UP000663827"/>
    </source>
</evidence>
<comment type="caution">
    <text evidence="5">The sequence shown here is derived from an EMBL/GenBank/DDBJ whole genome shotgun (WGS) entry which is preliminary data.</text>
</comment>
<dbReference type="PANTHER" id="PTHR19879">
    <property type="entry name" value="TRANSCRIPTION INITIATION FACTOR TFIID"/>
    <property type="match status" value="1"/>
</dbReference>
<feature type="non-terminal residue" evidence="5">
    <location>
        <position position="1"/>
    </location>
</feature>
<dbReference type="PROSITE" id="PS50082">
    <property type="entry name" value="WD_REPEATS_2"/>
    <property type="match status" value="2"/>
</dbReference>
<evidence type="ECO:0000259" key="4">
    <source>
        <dbReference type="PROSITE" id="PS50011"/>
    </source>
</evidence>
<dbReference type="PROSITE" id="PS00678">
    <property type="entry name" value="WD_REPEATS_1"/>
    <property type="match status" value="1"/>
</dbReference>
<dbReference type="Pfam" id="PF00400">
    <property type="entry name" value="WD40"/>
    <property type="match status" value="4"/>
</dbReference>
<dbReference type="Proteomes" id="UP000663827">
    <property type="component" value="Unassembled WGS sequence"/>
</dbReference>
<dbReference type="Gene3D" id="2.130.10.10">
    <property type="entry name" value="YVTN repeat-like/Quinoprotein amine dehydrogenase"/>
    <property type="match status" value="1"/>
</dbReference>
<keyword evidence="1 3" id="KW-0853">WD repeat</keyword>